<reference evidence="4" key="1">
    <citation type="submission" date="2016-10" db="EMBL/GenBank/DDBJ databases">
        <authorList>
            <person name="Varghese N."/>
            <person name="Submissions S."/>
        </authorList>
    </citation>
    <scope>NUCLEOTIDE SEQUENCE [LARGE SCALE GENOMIC DNA]</scope>
    <source>
        <strain evidence="4">DSM 44637</strain>
    </source>
</reference>
<dbReference type="CDD" id="cd07043">
    <property type="entry name" value="STAS_anti-anti-sigma_factors"/>
    <property type="match status" value="1"/>
</dbReference>
<reference evidence="3" key="2">
    <citation type="submission" date="2016-10" db="EMBL/GenBank/DDBJ databases">
        <authorList>
            <person name="de Groot N.N."/>
        </authorList>
    </citation>
    <scope>NUCLEOTIDE SEQUENCE [LARGE SCALE GENOMIC DNA]</scope>
    <source>
        <strain evidence="3">DSM 44637</strain>
    </source>
</reference>
<name>A0A1I5UX57_9PSEU</name>
<dbReference type="SUPFAM" id="SSF52091">
    <property type="entry name" value="SpoIIaa-like"/>
    <property type="match status" value="1"/>
</dbReference>
<dbReference type="InterPro" id="IPR036513">
    <property type="entry name" value="STAS_dom_sf"/>
</dbReference>
<feature type="domain" description="STAS" evidence="1">
    <location>
        <begin position="10"/>
        <end position="114"/>
    </location>
</feature>
<sequence>MGSRGAAGLTVFTSRRDGDTVLVTAAGEIDIASVGQFRSALTAASGAGGKLVVDLSRVGYLSCAGLRALEETSRARPALSIVATGPLVLRAFAVSGIEAPVRSGLREACAAAGA</sequence>
<evidence type="ECO:0000313" key="4">
    <source>
        <dbReference type="Proteomes" id="UP000199137"/>
    </source>
</evidence>
<evidence type="ECO:0000259" key="1">
    <source>
        <dbReference type="PROSITE" id="PS50801"/>
    </source>
</evidence>
<dbReference type="InterPro" id="IPR058548">
    <property type="entry name" value="MlaB-like_STAS"/>
</dbReference>
<proteinExistence type="predicted"/>
<dbReference type="STRING" id="112413.SAMN05421854_108129"/>
<dbReference type="InterPro" id="IPR002645">
    <property type="entry name" value="STAS_dom"/>
</dbReference>
<dbReference type="AlphaFoldDB" id="A0A1I5UX57"/>
<dbReference type="EMBL" id="FOWC01000008">
    <property type="protein sequence ID" value="SFP99914.1"/>
    <property type="molecule type" value="Genomic_DNA"/>
</dbReference>
<dbReference type="Pfam" id="PF13466">
    <property type="entry name" value="STAS_2"/>
    <property type="match status" value="1"/>
</dbReference>
<dbReference type="RefSeq" id="WP_067579936.1">
    <property type="nucleotide sequence ID" value="NZ_FOWC01000008.1"/>
</dbReference>
<keyword evidence="5" id="KW-1185">Reference proteome</keyword>
<organism evidence="3 4">
    <name type="scientific">Amycolatopsis rubida</name>
    <dbReference type="NCBI Taxonomy" id="112413"/>
    <lineage>
        <taxon>Bacteria</taxon>
        <taxon>Bacillati</taxon>
        <taxon>Actinomycetota</taxon>
        <taxon>Actinomycetes</taxon>
        <taxon>Pseudonocardiales</taxon>
        <taxon>Pseudonocardiaceae</taxon>
        <taxon>Amycolatopsis</taxon>
    </lineage>
</organism>
<dbReference type="Proteomes" id="UP000470404">
    <property type="component" value="Unassembled WGS sequence"/>
</dbReference>
<dbReference type="Gene3D" id="3.30.750.24">
    <property type="entry name" value="STAS domain"/>
    <property type="match status" value="1"/>
</dbReference>
<evidence type="ECO:0000313" key="3">
    <source>
        <dbReference type="EMBL" id="SFP99914.1"/>
    </source>
</evidence>
<dbReference type="PROSITE" id="PS50801">
    <property type="entry name" value="STAS"/>
    <property type="match status" value="1"/>
</dbReference>
<protein>
    <submittedName>
        <fullName evidence="3">Anti-anti-sigma factor</fullName>
    </submittedName>
    <submittedName>
        <fullName evidence="2">STAS domain-containing protein</fullName>
    </submittedName>
</protein>
<evidence type="ECO:0000313" key="5">
    <source>
        <dbReference type="Proteomes" id="UP000470404"/>
    </source>
</evidence>
<dbReference type="EMBL" id="JAAGNC010000042">
    <property type="protein sequence ID" value="NEC55297.1"/>
    <property type="molecule type" value="Genomic_DNA"/>
</dbReference>
<dbReference type="Proteomes" id="UP000199137">
    <property type="component" value="Unassembled WGS sequence"/>
</dbReference>
<accession>A0A1I5UX57</accession>
<dbReference type="OrthoDB" id="4833278at2"/>
<gene>
    <name evidence="2" type="ORF">G3I59_06715</name>
    <name evidence="3" type="ORF">SAMN05421854_108129</name>
</gene>
<reference evidence="2 5" key="3">
    <citation type="submission" date="2020-01" db="EMBL/GenBank/DDBJ databases">
        <title>Insect and environment-associated Actinomycetes.</title>
        <authorList>
            <person name="Currrie C."/>
            <person name="Chevrette M."/>
            <person name="Carlson C."/>
            <person name="Stubbendieck R."/>
            <person name="Wendt-Pienkowski E."/>
        </authorList>
    </citation>
    <scope>NUCLEOTIDE SEQUENCE [LARGE SCALE GENOMIC DNA]</scope>
    <source>
        <strain evidence="2 5">SID8386</strain>
    </source>
</reference>
<evidence type="ECO:0000313" key="2">
    <source>
        <dbReference type="EMBL" id="NEC55297.1"/>
    </source>
</evidence>